<gene>
    <name evidence="1" type="ORF">R3P38DRAFT_3037173</name>
</gene>
<reference evidence="1 2" key="1">
    <citation type="journal article" date="2024" name="J Genomics">
        <title>Draft genome sequencing and assembly of Favolaschia claudopus CIRM-BRFM 2984 isolated from oak limbs.</title>
        <authorList>
            <person name="Navarro D."/>
            <person name="Drula E."/>
            <person name="Chaduli D."/>
            <person name="Cazenave R."/>
            <person name="Ahrendt S."/>
            <person name="Wang J."/>
            <person name="Lipzen A."/>
            <person name="Daum C."/>
            <person name="Barry K."/>
            <person name="Grigoriev I.V."/>
            <person name="Favel A."/>
            <person name="Rosso M.N."/>
            <person name="Martin F."/>
        </authorList>
    </citation>
    <scope>NUCLEOTIDE SEQUENCE [LARGE SCALE GENOMIC DNA]</scope>
    <source>
        <strain evidence="1 2">CIRM-BRFM 2984</strain>
    </source>
</reference>
<feature type="non-terminal residue" evidence="1">
    <location>
        <position position="83"/>
    </location>
</feature>
<proteinExistence type="predicted"/>
<dbReference type="EMBL" id="JAWWNJ010000076">
    <property type="protein sequence ID" value="KAK7006186.1"/>
    <property type="molecule type" value="Genomic_DNA"/>
</dbReference>
<dbReference type="Proteomes" id="UP001362999">
    <property type="component" value="Unassembled WGS sequence"/>
</dbReference>
<organism evidence="1 2">
    <name type="scientific">Favolaschia claudopus</name>
    <dbReference type="NCBI Taxonomy" id="2862362"/>
    <lineage>
        <taxon>Eukaryota</taxon>
        <taxon>Fungi</taxon>
        <taxon>Dikarya</taxon>
        <taxon>Basidiomycota</taxon>
        <taxon>Agaricomycotina</taxon>
        <taxon>Agaricomycetes</taxon>
        <taxon>Agaricomycetidae</taxon>
        <taxon>Agaricales</taxon>
        <taxon>Marasmiineae</taxon>
        <taxon>Mycenaceae</taxon>
        <taxon>Favolaschia</taxon>
    </lineage>
</organism>
<evidence type="ECO:0000313" key="1">
    <source>
        <dbReference type="EMBL" id="KAK7006186.1"/>
    </source>
</evidence>
<evidence type="ECO:0008006" key="3">
    <source>
        <dbReference type="Google" id="ProtNLM"/>
    </source>
</evidence>
<comment type="caution">
    <text evidence="1">The sequence shown here is derived from an EMBL/GenBank/DDBJ whole genome shotgun (WGS) entry which is preliminary data.</text>
</comment>
<name>A0AAW0AAK2_9AGAR</name>
<dbReference type="AlphaFoldDB" id="A0AAW0AAK2"/>
<sequence>MESVSPSLPPIDRPLFVNGKYLCPTPHCVKTYSSPAGFRYHMEKGTCTTKHNEFIGRARPIKVFVGKTGASEVPPATRNSATS</sequence>
<protein>
    <recommendedName>
        <fullName evidence="3">C2H2-type domain-containing protein</fullName>
    </recommendedName>
</protein>
<keyword evidence="2" id="KW-1185">Reference proteome</keyword>
<evidence type="ECO:0000313" key="2">
    <source>
        <dbReference type="Proteomes" id="UP001362999"/>
    </source>
</evidence>
<accession>A0AAW0AAK2</accession>